<dbReference type="InterPro" id="IPR023210">
    <property type="entry name" value="NADP_OxRdtase_dom"/>
</dbReference>
<evidence type="ECO:0000256" key="1">
    <source>
        <dbReference type="ARBA" id="ARBA00023002"/>
    </source>
</evidence>
<name>A0A7W5GAE7_9BACL</name>
<dbReference type="RefSeq" id="WP_183561976.1">
    <property type="nucleotide sequence ID" value="NZ_CBCSLB010000003.1"/>
</dbReference>
<keyword evidence="4" id="KW-1185">Reference proteome</keyword>
<dbReference type="PRINTS" id="PR00069">
    <property type="entry name" value="ALDKETRDTASE"/>
</dbReference>
<dbReference type="SUPFAM" id="SSF51430">
    <property type="entry name" value="NAD(P)-linked oxidoreductase"/>
    <property type="match status" value="1"/>
</dbReference>
<evidence type="ECO:0000313" key="3">
    <source>
        <dbReference type="EMBL" id="MBB3152258.1"/>
    </source>
</evidence>
<evidence type="ECO:0000259" key="2">
    <source>
        <dbReference type="Pfam" id="PF00248"/>
    </source>
</evidence>
<proteinExistence type="predicted"/>
<evidence type="ECO:0000313" key="4">
    <source>
        <dbReference type="Proteomes" id="UP000518605"/>
    </source>
</evidence>
<dbReference type="PANTHER" id="PTHR43364:SF4">
    <property type="entry name" value="NAD(P)-LINKED OXIDOREDUCTASE SUPERFAMILY PROTEIN"/>
    <property type="match status" value="1"/>
</dbReference>
<dbReference type="CDD" id="cd19084">
    <property type="entry name" value="AKR_AKR11B1-like"/>
    <property type="match status" value="1"/>
</dbReference>
<accession>A0A7W5GAE7</accession>
<dbReference type="GO" id="GO:0005829">
    <property type="term" value="C:cytosol"/>
    <property type="evidence" value="ECO:0007669"/>
    <property type="project" value="TreeGrafter"/>
</dbReference>
<gene>
    <name evidence="3" type="ORF">FHS16_002304</name>
</gene>
<dbReference type="InterPro" id="IPR036812">
    <property type="entry name" value="NAD(P)_OxRdtase_dom_sf"/>
</dbReference>
<dbReference type="PANTHER" id="PTHR43364">
    <property type="entry name" value="NADH-SPECIFIC METHYLGLYOXAL REDUCTASE-RELATED"/>
    <property type="match status" value="1"/>
</dbReference>
<dbReference type="Proteomes" id="UP000518605">
    <property type="component" value="Unassembled WGS sequence"/>
</dbReference>
<dbReference type="InterPro" id="IPR050523">
    <property type="entry name" value="AKR_Detox_Biosynth"/>
</dbReference>
<feature type="domain" description="NADP-dependent oxidoreductase" evidence="2">
    <location>
        <begin position="16"/>
        <end position="309"/>
    </location>
</feature>
<organism evidence="3 4">
    <name type="scientific">Paenibacillus endophyticus</name>
    <dbReference type="NCBI Taxonomy" id="1294268"/>
    <lineage>
        <taxon>Bacteria</taxon>
        <taxon>Bacillati</taxon>
        <taxon>Bacillota</taxon>
        <taxon>Bacilli</taxon>
        <taxon>Bacillales</taxon>
        <taxon>Paenibacillaceae</taxon>
        <taxon>Paenibacillus</taxon>
    </lineage>
</organism>
<sequence>MQTRNLGNSDLNPSILGFGAWAAGRTGWGDVDDSETEAAIRQAFDLGITFYDTAPVYGHGHSEELLGRVLKPIRQHIILATKTGLVWNDQGQWSVNVTKANIIREAEESLKRLNTDYIDLYQVNWPDPSGKTPVEETFDALNQLVADAKIRYIGVSNFSVQQLVAAQSVSSIVSLQQPYNLFQRDVEHASLPYTKQQNIGFIPYSPLAQGLLAGKFNYLTRLPKTDVRAQLNPLYSEKQFIKNLVIIETFTGIARSLGKPINEVAINWLLYRKEISSVITGVRTPKQIKENAAAAKWSLSREDYEQISRLFETDSSYVI</sequence>
<dbReference type="AlphaFoldDB" id="A0A7W5GAE7"/>
<dbReference type="PROSITE" id="PS00062">
    <property type="entry name" value="ALDOKETO_REDUCTASE_2"/>
    <property type="match status" value="1"/>
</dbReference>
<keyword evidence="1" id="KW-0560">Oxidoreductase</keyword>
<dbReference type="EMBL" id="JACHXW010000005">
    <property type="protein sequence ID" value="MBB3152258.1"/>
    <property type="molecule type" value="Genomic_DNA"/>
</dbReference>
<reference evidence="3 4" key="1">
    <citation type="submission" date="2020-08" db="EMBL/GenBank/DDBJ databases">
        <title>Genomic Encyclopedia of Type Strains, Phase III (KMG-III): the genomes of soil and plant-associated and newly described type strains.</title>
        <authorList>
            <person name="Whitman W."/>
        </authorList>
    </citation>
    <scope>NUCLEOTIDE SEQUENCE [LARGE SCALE GENOMIC DNA]</scope>
    <source>
        <strain evidence="3 4">CECT 8234</strain>
    </source>
</reference>
<dbReference type="InterPro" id="IPR018170">
    <property type="entry name" value="Aldo/ket_reductase_CS"/>
</dbReference>
<dbReference type="Pfam" id="PF00248">
    <property type="entry name" value="Aldo_ket_red"/>
    <property type="match status" value="1"/>
</dbReference>
<comment type="caution">
    <text evidence="3">The sequence shown here is derived from an EMBL/GenBank/DDBJ whole genome shotgun (WGS) entry which is preliminary data.</text>
</comment>
<dbReference type="GO" id="GO:0016491">
    <property type="term" value="F:oxidoreductase activity"/>
    <property type="evidence" value="ECO:0007669"/>
    <property type="project" value="UniProtKB-KW"/>
</dbReference>
<dbReference type="InterPro" id="IPR020471">
    <property type="entry name" value="AKR"/>
</dbReference>
<protein>
    <submittedName>
        <fullName evidence="3">Aryl-alcohol dehydrogenase-like predicted oxidoreductase</fullName>
    </submittedName>
</protein>
<dbReference type="Gene3D" id="3.20.20.100">
    <property type="entry name" value="NADP-dependent oxidoreductase domain"/>
    <property type="match status" value="1"/>
</dbReference>